<dbReference type="Proteomes" id="UP000023541">
    <property type="component" value="Unassembled WGS sequence"/>
</dbReference>
<proteinExistence type="predicted"/>
<dbReference type="AlphaFoldDB" id="A0A023BR27"/>
<keyword evidence="4" id="KW-1185">Reference proteome</keyword>
<evidence type="ECO:0000313" key="3">
    <source>
        <dbReference type="EMBL" id="EZH72138.1"/>
    </source>
</evidence>
<accession>A0A023BR27</accession>
<sequence>MVLILSRESAEITTDVVMDWLHYYDVKYFRLNGEDLVNGKCIINFHLDDTKTKWYFTVQYEDIFFDSDMINAVWFRRSFDWDIEKRFWEPPSTIEHYKFLEELNRHHQSEIRAVYNLIEEVLKDKYWLNQPSKSGSDKFKVLKVAKQIGFKIPNTLITNNLNHLSDFIHTNKNCITKASKEGGLILGSDFGISTMTNKVTHETLLSLSQDFFTPSLFQKEIRKEFEIRVIYIENQIFATGIFSQSNEKTKVDYRHYDDEKPNRLQLISLPENLVQKIILLMERLQLNFGSIDIIKDINGHYYFLEINPVGQFLGISDVLGLKIEKIIAQILKENDEIKRIQEV</sequence>
<dbReference type="RefSeq" id="WP_034245652.1">
    <property type="nucleotide sequence ID" value="NZ_AQRA01000009.1"/>
</dbReference>
<evidence type="ECO:0000259" key="2">
    <source>
        <dbReference type="Pfam" id="PF21068"/>
    </source>
</evidence>
<dbReference type="Gene3D" id="3.30.470.20">
    <property type="entry name" value="ATP-grasp fold, B domain"/>
    <property type="match status" value="1"/>
</dbReference>
<organism evidence="3 4">
    <name type="scientific">Aquimarina atlantica</name>
    <dbReference type="NCBI Taxonomy" id="1317122"/>
    <lineage>
        <taxon>Bacteria</taxon>
        <taxon>Pseudomonadati</taxon>
        <taxon>Bacteroidota</taxon>
        <taxon>Flavobacteriia</taxon>
        <taxon>Flavobacteriales</taxon>
        <taxon>Flavobacteriaceae</taxon>
        <taxon>Aquimarina</taxon>
    </lineage>
</organism>
<feature type="domain" description="MvdD-like pre-ATP grasp" evidence="2">
    <location>
        <begin position="1"/>
        <end position="84"/>
    </location>
</feature>
<dbReference type="GO" id="GO:0005737">
    <property type="term" value="C:cytoplasm"/>
    <property type="evidence" value="ECO:0007669"/>
    <property type="project" value="TreeGrafter"/>
</dbReference>
<dbReference type="SUPFAM" id="SSF56059">
    <property type="entry name" value="Glutathione synthetase ATP-binding domain-like"/>
    <property type="match status" value="1"/>
</dbReference>
<gene>
    <name evidence="3" type="ORF">ATO12_24690</name>
</gene>
<dbReference type="GO" id="GO:0018169">
    <property type="term" value="F:ribosomal S6-glutamic acid ligase activity"/>
    <property type="evidence" value="ECO:0007669"/>
    <property type="project" value="TreeGrafter"/>
</dbReference>
<name>A0A023BR27_9FLAO</name>
<dbReference type="OrthoDB" id="583309at2"/>
<feature type="domain" description="ATP-grasp fold RimK-type" evidence="1">
    <location>
        <begin position="136"/>
        <end position="329"/>
    </location>
</feature>
<dbReference type="Pfam" id="PF21068">
    <property type="entry name" value="ATPgraspMvdD"/>
    <property type="match status" value="1"/>
</dbReference>
<dbReference type="eggNOG" id="COG0189">
    <property type="taxonomic scope" value="Bacteria"/>
</dbReference>
<comment type="caution">
    <text evidence="3">The sequence shown here is derived from an EMBL/GenBank/DDBJ whole genome shotgun (WGS) entry which is preliminary data.</text>
</comment>
<reference evidence="3 4" key="1">
    <citation type="submission" date="2014-04" db="EMBL/GenBank/DDBJ databases">
        <title>Aquimarina sp. 22II-S11-z7 Genome Sequencing.</title>
        <authorList>
            <person name="Lai Q."/>
        </authorList>
    </citation>
    <scope>NUCLEOTIDE SEQUENCE [LARGE SCALE GENOMIC DNA]</scope>
    <source>
        <strain evidence="3 4">22II-S11-z7</strain>
    </source>
</reference>
<dbReference type="PANTHER" id="PTHR21621">
    <property type="entry name" value="RIBOSOMAL PROTEIN S6 MODIFICATION PROTEIN"/>
    <property type="match status" value="1"/>
</dbReference>
<protein>
    <submittedName>
        <fullName evidence="3">Uncharacterized protein</fullName>
    </submittedName>
</protein>
<dbReference type="InterPro" id="IPR048936">
    <property type="entry name" value="MvdD-like_ATPgrasp"/>
</dbReference>
<dbReference type="Pfam" id="PF08443">
    <property type="entry name" value="RimK"/>
    <property type="match status" value="1"/>
</dbReference>
<dbReference type="InterPro" id="IPR013651">
    <property type="entry name" value="ATP-grasp_RimK-type"/>
</dbReference>
<dbReference type="PANTHER" id="PTHR21621:SF0">
    <property type="entry name" value="BETA-CITRYLGLUTAMATE SYNTHASE B-RELATED"/>
    <property type="match status" value="1"/>
</dbReference>
<dbReference type="STRING" id="1317122.ATO12_24690"/>
<dbReference type="EMBL" id="AQRA01000009">
    <property type="protein sequence ID" value="EZH72138.1"/>
    <property type="molecule type" value="Genomic_DNA"/>
</dbReference>
<evidence type="ECO:0000313" key="4">
    <source>
        <dbReference type="Proteomes" id="UP000023541"/>
    </source>
</evidence>
<evidence type="ECO:0000259" key="1">
    <source>
        <dbReference type="Pfam" id="PF08443"/>
    </source>
</evidence>
<dbReference type="GO" id="GO:0009432">
    <property type="term" value="P:SOS response"/>
    <property type="evidence" value="ECO:0007669"/>
    <property type="project" value="TreeGrafter"/>
</dbReference>